<dbReference type="InterPro" id="IPR048260">
    <property type="entry name" value="Cytochrome_b_C_euk/bac"/>
</dbReference>
<dbReference type="GO" id="GO:0005743">
    <property type="term" value="C:mitochondrial inner membrane"/>
    <property type="evidence" value="ECO:0007669"/>
    <property type="project" value="UniProtKB-SubCell"/>
</dbReference>
<feature type="transmembrane region" description="Helical" evidence="16">
    <location>
        <begin position="122"/>
        <end position="144"/>
    </location>
</feature>
<feature type="transmembrane region" description="Helical" evidence="16">
    <location>
        <begin position="159"/>
        <end position="180"/>
    </location>
</feature>
<accession>A0A1B2RYX2</accession>
<feature type="transmembrane region" description="Helical" evidence="16">
    <location>
        <begin position="74"/>
        <end position="101"/>
    </location>
</feature>
<dbReference type="GO" id="GO:0045275">
    <property type="term" value="C:respiratory chain complex III"/>
    <property type="evidence" value="ECO:0007669"/>
    <property type="project" value="InterPro"/>
</dbReference>
<evidence type="ECO:0000256" key="8">
    <source>
        <dbReference type="ARBA" id="ARBA00022792"/>
    </source>
</evidence>
<evidence type="ECO:0000256" key="14">
    <source>
        <dbReference type="PIRSR" id="PIRSR038885-1"/>
    </source>
</evidence>
<evidence type="ECO:0000256" key="7">
    <source>
        <dbReference type="ARBA" id="ARBA00022723"/>
    </source>
</evidence>
<dbReference type="InterPro" id="IPR005798">
    <property type="entry name" value="Cyt_b/b6_C"/>
</dbReference>
<evidence type="ECO:0000256" key="10">
    <source>
        <dbReference type="ARBA" id="ARBA00022989"/>
    </source>
</evidence>
<evidence type="ECO:0000256" key="4">
    <source>
        <dbReference type="ARBA" id="ARBA00022617"/>
    </source>
</evidence>
<evidence type="ECO:0000256" key="15">
    <source>
        <dbReference type="PIRSR" id="PIRSR038885-2"/>
    </source>
</evidence>
<evidence type="ECO:0000313" key="19">
    <source>
        <dbReference type="EMBL" id="AOC61533.1"/>
    </source>
</evidence>
<evidence type="ECO:0000256" key="3">
    <source>
        <dbReference type="ARBA" id="ARBA00022448"/>
    </source>
</evidence>
<feature type="transmembrane region" description="Helical" evidence="16">
    <location>
        <begin position="228"/>
        <end position="247"/>
    </location>
</feature>
<dbReference type="InterPro" id="IPR027387">
    <property type="entry name" value="Cytb/b6-like_sf"/>
</dbReference>
<dbReference type="CDD" id="cd00284">
    <property type="entry name" value="Cytochrome_b_N"/>
    <property type="match status" value="1"/>
</dbReference>
<feature type="transmembrane region" description="Helical" evidence="16">
    <location>
        <begin position="338"/>
        <end position="359"/>
    </location>
</feature>
<sequence length="428" mass="47861">METVQVYFPFSLSKLRFFYFYIYMFDHLQAISATGKTSSSLSATSKNLSLLKQPILSVVNEHLIAYPTPSNLNYFWGFGSLAGICLVIQIATGIFLAMHYCPEVNLAFSSVEHIMRDVNNGYILRYAHANGASLFFLVVMIHILRNLYYGSYYAPREAIWTIGVILLFLMIATAFIGYALPFGQQSLWGISVITSLFSVVPFVGNDLVQWLWGGFSVNNATLNRFFSLHYLLPFLIAGASVVHIAALHHKGSNNPLGINAAADKISFYPYLVAKDLVGFLVFFLVLSVLVFFAPNLLSHPDNYIPANSLVTPLSIQPEWYFLIVYCILRSIPNKTAGVLAIALVFVALLSLPFLVGSPVRSSSFRPLHRKAFFAFLGSCLLLSWAGAKPVEQPYIFIGQCATAFFFAYFFILVPLLSRLEYMLLTRKV</sequence>
<feature type="transmembrane region" description="Helical" evidence="16">
    <location>
        <begin position="371"/>
        <end position="387"/>
    </location>
</feature>
<dbReference type="PROSITE" id="PS51003">
    <property type="entry name" value="CYTB_CTER"/>
    <property type="match status" value="1"/>
</dbReference>
<proteinExistence type="inferred from homology"/>
<evidence type="ECO:0000259" key="18">
    <source>
        <dbReference type="PROSITE" id="PS51003"/>
    </source>
</evidence>
<keyword evidence="12 16" id="KW-0496">Mitochondrion</keyword>
<keyword evidence="8" id="KW-0999">Mitochondrion inner membrane</keyword>
<dbReference type="EMBL" id="KX306823">
    <property type="protein sequence ID" value="AOC61533.1"/>
    <property type="molecule type" value="Genomic_DNA"/>
</dbReference>
<evidence type="ECO:0000256" key="9">
    <source>
        <dbReference type="ARBA" id="ARBA00022982"/>
    </source>
</evidence>
<feature type="transmembrane region" description="Helical" evidence="16">
    <location>
        <begin position="187"/>
        <end position="208"/>
    </location>
</feature>
<dbReference type="Gene3D" id="1.20.810.10">
    <property type="entry name" value="Cytochrome Bc1 Complex, Chain C"/>
    <property type="match status" value="1"/>
</dbReference>
<dbReference type="SUPFAM" id="SSF81648">
    <property type="entry name" value="a domain/subunit of cytochrome bc1 complex (Ubiquinol-cytochrome c reductase)"/>
    <property type="match status" value="1"/>
</dbReference>
<dbReference type="PANTHER" id="PTHR19271">
    <property type="entry name" value="CYTOCHROME B"/>
    <property type="match status" value="1"/>
</dbReference>
<feature type="transmembrane region" description="Helical" evidence="16">
    <location>
        <begin position="267"/>
        <end position="293"/>
    </location>
</feature>
<evidence type="ECO:0000256" key="12">
    <source>
        <dbReference type="ARBA" id="ARBA00023128"/>
    </source>
</evidence>
<keyword evidence="7 15" id="KW-0479">Metal-binding</keyword>
<reference evidence="19" key="1">
    <citation type="journal article" date="2016" name="Genome Biol. Evol.">
        <title>Mitochondrion-to-Chloroplast DNA Transfers and Intragenomic Proliferation of Chloroplast Group II Introns in Gloeotilopsis Green Algae (Ulotrichales, Ulvophyceae).</title>
        <authorList>
            <person name="Turmel M."/>
            <person name="Otis C."/>
            <person name="Lemieux C."/>
        </authorList>
    </citation>
    <scope>NUCLEOTIDE SEQUENCE</scope>
</reference>
<feature type="binding site" evidence="14">
    <location>
        <position position="248"/>
    </location>
    <ligand>
        <name>a ubiquinone</name>
        <dbReference type="ChEBI" id="CHEBI:16389"/>
    </ligand>
</feature>
<evidence type="ECO:0000256" key="13">
    <source>
        <dbReference type="ARBA" id="ARBA00023136"/>
    </source>
</evidence>
<dbReference type="PIRSF" id="PIRSF038885">
    <property type="entry name" value="COB"/>
    <property type="match status" value="1"/>
</dbReference>
<dbReference type="InterPro" id="IPR016174">
    <property type="entry name" value="Di-haem_cyt_TM"/>
</dbReference>
<evidence type="ECO:0000256" key="2">
    <source>
        <dbReference type="ARBA" id="ARBA00013531"/>
    </source>
</evidence>
<dbReference type="InterPro" id="IPR030689">
    <property type="entry name" value="Cytochrome_b"/>
</dbReference>
<feature type="domain" description="Cytochrome b/b6 N-terminal region profile" evidence="17">
    <location>
        <begin position="40"/>
        <end position="256"/>
    </location>
</feature>
<comment type="subcellular location">
    <subcellularLocation>
        <location evidence="1">Mitochondrion inner membrane</location>
        <topology evidence="1">Multi-pass membrane protein</topology>
    </subcellularLocation>
</comment>
<dbReference type="InterPro" id="IPR048259">
    <property type="entry name" value="Cytochrome_b_N_euk/bac"/>
</dbReference>
<geneLocation type="mitochondrion" evidence="19"/>
<feature type="domain" description="Cytochrome b/b6 C-terminal region profile" evidence="18">
    <location>
        <begin position="257"/>
        <end position="427"/>
    </location>
</feature>
<evidence type="ECO:0000256" key="11">
    <source>
        <dbReference type="ARBA" id="ARBA00023004"/>
    </source>
</evidence>
<dbReference type="GO" id="GO:0006122">
    <property type="term" value="P:mitochondrial electron transport, ubiquinol to cytochrome c"/>
    <property type="evidence" value="ECO:0007669"/>
    <property type="project" value="TreeGrafter"/>
</dbReference>
<dbReference type="Pfam" id="PF00032">
    <property type="entry name" value="Cytochrom_B_C"/>
    <property type="match status" value="1"/>
</dbReference>
<keyword evidence="10 16" id="KW-1133">Transmembrane helix</keyword>
<feature type="binding site" description="axial binding residue" evidence="15">
    <location>
        <position position="128"/>
    </location>
    <ligand>
        <name>heme b</name>
        <dbReference type="ChEBI" id="CHEBI:60344"/>
        <label>b562</label>
    </ligand>
    <ligandPart>
        <name>Fe</name>
        <dbReference type="ChEBI" id="CHEBI:18248"/>
    </ligandPart>
</feature>
<keyword evidence="5 16" id="KW-0679">Respiratory chain</keyword>
<evidence type="ECO:0000256" key="16">
    <source>
        <dbReference type="RuleBase" id="RU362117"/>
    </source>
</evidence>
<comment type="cofactor">
    <cofactor evidence="15">
        <name>heme</name>
        <dbReference type="ChEBI" id="CHEBI:30413"/>
    </cofactor>
    <text evidence="15">Binds 2 heme groups non-covalently.</text>
</comment>
<dbReference type="CDD" id="cd00290">
    <property type="entry name" value="cytochrome_b_C"/>
    <property type="match status" value="1"/>
</dbReference>
<keyword evidence="4 15" id="KW-0349">Heme</keyword>
<dbReference type="PROSITE" id="PS51002">
    <property type="entry name" value="CYTB_NTER"/>
    <property type="match status" value="1"/>
</dbReference>
<keyword evidence="3 16" id="KW-0813">Transport</keyword>
<feature type="binding site" description="axial binding residue" evidence="15">
    <location>
        <position position="229"/>
    </location>
    <ligand>
        <name>heme b</name>
        <dbReference type="ChEBI" id="CHEBI:60344"/>
        <label>b562</label>
    </ligand>
    <ligandPart>
        <name>Fe</name>
        <dbReference type="ChEBI" id="CHEBI:18248"/>
    </ligandPart>
</feature>
<keyword evidence="13 16" id="KW-0472">Membrane</keyword>
<dbReference type="PANTHER" id="PTHR19271:SF16">
    <property type="entry name" value="CYTOCHROME B"/>
    <property type="match status" value="1"/>
</dbReference>
<evidence type="ECO:0000256" key="1">
    <source>
        <dbReference type="ARBA" id="ARBA00004448"/>
    </source>
</evidence>
<dbReference type="GO" id="GO:0008121">
    <property type="term" value="F:quinol-cytochrome-c reductase activity"/>
    <property type="evidence" value="ECO:0007669"/>
    <property type="project" value="InterPro"/>
</dbReference>
<dbReference type="Pfam" id="PF00033">
    <property type="entry name" value="Cytochrome_B"/>
    <property type="match status" value="1"/>
</dbReference>
<feature type="transmembrane region" description="Helical" evidence="16">
    <location>
        <begin position="393"/>
        <end position="417"/>
    </location>
</feature>
<keyword evidence="6 16" id="KW-0812">Transmembrane</keyword>
<evidence type="ECO:0000256" key="5">
    <source>
        <dbReference type="ARBA" id="ARBA00022660"/>
    </source>
</evidence>
<comment type="function">
    <text evidence="16">Component of the ubiquinol-cytochrome c reductase complex (complex III or cytochrome b-c1 complex) that is part of the mitochondrial respiratory chain. The b-c1 complex mediates electron transfer from ubiquinol to cytochrome c. Contributes to the generation of a proton gradient across the mitochondrial membrane that is then used for ATP synthesis.</text>
</comment>
<evidence type="ECO:0000259" key="17">
    <source>
        <dbReference type="PROSITE" id="PS51002"/>
    </source>
</evidence>
<name>A0A1B2RYX2_9CHLO</name>
<gene>
    <name evidence="19" type="primary">cob</name>
</gene>
<dbReference type="GO" id="GO:0016491">
    <property type="term" value="F:oxidoreductase activity"/>
    <property type="evidence" value="ECO:0007669"/>
    <property type="project" value="UniProtKB-UniRule"/>
</dbReference>
<dbReference type="SUPFAM" id="SSF81342">
    <property type="entry name" value="Transmembrane di-heme cytochromes"/>
    <property type="match status" value="1"/>
</dbReference>
<dbReference type="InterPro" id="IPR005797">
    <property type="entry name" value="Cyt_b/b6_N"/>
</dbReference>
<dbReference type="GO" id="GO:0046872">
    <property type="term" value="F:metal ion binding"/>
    <property type="evidence" value="ECO:0007669"/>
    <property type="project" value="UniProtKB-UniRule"/>
</dbReference>
<dbReference type="AlphaFoldDB" id="A0A1B2RYX2"/>
<keyword evidence="9 16" id="KW-0249">Electron transport</keyword>
<organism evidence="19">
    <name type="scientific">Gloeotilopsis planctonica</name>
    <dbReference type="NCBI Taxonomy" id="34157"/>
    <lineage>
        <taxon>Eukaryota</taxon>
        <taxon>Viridiplantae</taxon>
        <taxon>Chlorophyta</taxon>
        <taxon>core chlorophytes</taxon>
        <taxon>Ulvophyceae</taxon>
        <taxon>OUU clade</taxon>
        <taxon>Ulotrichales</taxon>
        <taxon>Ulotrichaceae</taxon>
        <taxon>Gloeotilopsis</taxon>
    </lineage>
</organism>
<feature type="binding site" description="axial binding residue" evidence="15">
    <location>
        <position position="142"/>
    </location>
    <ligand>
        <name>heme b</name>
        <dbReference type="ChEBI" id="CHEBI:60344"/>
        <label>b566</label>
    </ligand>
    <ligandPart>
        <name>Fe</name>
        <dbReference type="ChEBI" id="CHEBI:18248"/>
    </ligandPart>
</feature>
<comment type="similarity">
    <text evidence="16">Belongs to the cytochrome b family.</text>
</comment>
<protein>
    <recommendedName>
        <fullName evidence="2 16">Cytochrome b</fullName>
    </recommendedName>
</protein>
<comment type="cofactor">
    <cofactor evidence="16">
        <name>heme b</name>
        <dbReference type="ChEBI" id="CHEBI:60344"/>
    </cofactor>
    <text evidence="16">Binds 2 heme groups non-covalently.</text>
</comment>
<dbReference type="InterPro" id="IPR036150">
    <property type="entry name" value="Cyt_b/b6_C_sf"/>
</dbReference>
<evidence type="ECO:0000256" key="6">
    <source>
        <dbReference type="ARBA" id="ARBA00022692"/>
    </source>
</evidence>
<keyword evidence="11 15" id="KW-0408">Iron</keyword>
<feature type="binding site" description="axial binding residue" evidence="15">
    <location>
        <position position="243"/>
    </location>
    <ligand>
        <name>heme b</name>
        <dbReference type="ChEBI" id="CHEBI:60344"/>
        <label>b566</label>
    </ligand>
    <ligandPart>
        <name>Fe</name>
        <dbReference type="ChEBI" id="CHEBI:18248"/>
    </ligandPart>
</feature>